<protein>
    <recommendedName>
        <fullName evidence="7">FMP27 GFWDK domain-containing protein</fullName>
    </recommendedName>
</protein>
<evidence type="ECO:0000256" key="1">
    <source>
        <dbReference type="SAM" id="MobiDB-lite"/>
    </source>
</evidence>
<evidence type="ECO:0008006" key="7">
    <source>
        <dbReference type="Google" id="ProtNLM"/>
    </source>
</evidence>
<feature type="region of interest" description="Disordered" evidence="1">
    <location>
        <begin position="2488"/>
        <end position="2531"/>
    </location>
</feature>
<dbReference type="PANTHER" id="PTHR15678:SF6">
    <property type="entry name" value="BRIDGE-LIKE LIPID TRANSFER PROTEIN FAMILY MEMBER 2"/>
    <property type="match status" value="1"/>
</dbReference>
<feature type="compositionally biased region" description="Polar residues" evidence="1">
    <location>
        <begin position="378"/>
        <end position="398"/>
    </location>
</feature>
<reference evidence="5 6" key="1">
    <citation type="journal article" date="2019" name="Sci. Rep.">
        <title>Comparative genomics of chytrid fungi reveal insights into the obligate biotrophic and pathogenic lifestyle of Synchytrium endobioticum.</title>
        <authorList>
            <person name="van de Vossenberg B.T.L.H."/>
            <person name="Warris S."/>
            <person name="Nguyen H.D.T."/>
            <person name="van Gent-Pelzer M.P.E."/>
            <person name="Joly D.L."/>
            <person name="van de Geest H.C."/>
            <person name="Bonants P.J.M."/>
            <person name="Smith D.S."/>
            <person name="Levesque C.A."/>
            <person name="van der Lee T.A.J."/>
        </authorList>
    </citation>
    <scope>NUCLEOTIDE SEQUENCE [LARGE SCALE GENOMIC DNA]</scope>
    <source>
        <strain evidence="5 6">CBS 675.73</strain>
    </source>
</reference>
<feature type="compositionally biased region" description="Basic and acidic residues" evidence="1">
    <location>
        <begin position="2488"/>
        <end position="2511"/>
    </location>
</feature>
<keyword evidence="2" id="KW-1133">Transmembrane helix</keyword>
<dbReference type="SMART" id="SM01216">
    <property type="entry name" value="Fmp27_WPPW"/>
    <property type="match status" value="1"/>
</dbReference>
<name>A0A507EM21_9FUNG</name>
<feature type="region of interest" description="Disordered" evidence="1">
    <location>
        <begin position="378"/>
        <end position="399"/>
    </location>
</feature>
<evidence type="ECO:0000313" key="6">
    <source>
        <dbReference type="Proteomes" id="UP000320333"/>
    </source>
</evidence>
<proteinExistence type="predicted"/>
<dbReference type="InterPro" id="IPR019449">
    <property type="entry name" value="FMP27_WPPW_RBG"/>
</dbReference>
<keyword evidence="2" id="KW-0812">Transmembrane</keyword>
<feature type="domain" description="FMP27/BLTP2/Hobbit GFWDK motif-containing RBG unit" evidence="3">
    <location>
        <begin position="1146"/>
        <end position="1297"/>
    </location>
</feature>
<dbReference type="InterPro" id="IPR045167">
    <property type="entry name" value="Hobbit"/>
</dbReference>
<evidence type="ECO:0000259" key="4">
    <source>
        <dbReference type="SMART" id="SM01216"/>
    </source>
</evidence>
<dbReference type="PANTHER" id="PTHR15678">
    <property type="entry name" value="ANTIGEN MLAA-22-RELATED"/>
    <property type="match status" value="1"/>
</dbReference>
<dbReference type="InterPro" id="IPR019441">
    <property type="entry name" value="FMP27/BLTP2/Hobbit_GFWDK_RBG"/>
</dbReference>
<feature type="transmembrane region" description="Helical" evidence="2">
    <location>
        <begin position="6"/>
        <end position="27"/>
    </location>
</feature>
<dbReference type="EMBL" id="QEAP01000550">
    <property type="protein sequence ID" value="TPX64356.1"/>
    <property type="molecule type" value="Genomic_DNA"/>
</dbReference>
<dbReference type="Proteomes" id="UP000320333">
    <property type="component" value="Unassembled WGS sequence"/>
</dbReference>
<organism evidence="5 6">
    <name type="scientific">Chytriomyces confervae</name>
    <dbReference type="NCBI Taxonomy" id="246404"/>
    <lineage>
        <taxon>Eukaryota</taxon>
        <taxon>Fungi</taxon>
        <taxon>Fungi incertae sedis</taxon>
        <taxon>Chytridiomycota</taxon>
        <taxon>Chytridiomycota incertae sedis</taxon>
        <taxon>Chytridiomycetes</taxon>
        <taxon>Chytridiales</taxon>
        <taxon>Chytriomycetaceae</taxon>
        <taxon>Chytriomyces</taxon>
    </lineage>
</organism>
<evidence type="ECO:0000256" key="2">
    <source>
        <dbReference type="SAM" id="Phobius"/>
    </source>
</evidence>
<evidence type="ECO:0000259" key="3">
    <source>
        <dbReference type="SMART" id="SM01214"/>
    </source>
</evidence>
<feature type="domain" description="FMP27 WPPW motif-containing RBG unit" evidence="4">
    <location>
        <begin position="1523"/>
        <end position="2027"/>
    </location>
</feature>
<sequence length="2531" mass="284157">MLWWLIRTTIILAVLYYSVKIGFVMALNPMLRPFGVRVGGVGVVSGLSDVEFEPASSDTGKEVQVVSVGLKNARIGVGLEMSAGRVKVTFNVSGLAVRLRKLQMETDVAVWLSGDQNEAVSAQQQALNLKHAVDTATASAVRIIKRLSFLMRASSVFRFVSMEVCLTGMDVKVEDMERVIMQVSDPEFFIIAKIDSPVASPDSKENAVVLSIQVSQMSATASSNATSNSDSGSANMNIELVRFVDPSILTVKLDMETGQHSITLALPAIFIQSVHAVMQCLSKLKSQKKQSQSQVGMFDADAAFAEYSTNKEYYISLLRHSFLSAIHGFYPFIKVTLAQLIIQAPSVPIPGFDEFDLDVPTIIAKLDSFTFETHLSSSLGNASQNGGEPETLKSNTAEPSEDKTLWIECAAKAERVLVECQFNNTDGQPFWKHNIISIPAIDLALAVSIPVLSAAASKKGLIRFASHIESLQILLPSRLFILMNVLATMQKAARAKLPNDGQAFKNFQRWTNVLVENYAFEVNLAIHDVVLGIRLGSYKGYDDACDAFLAVSCEQIGLVSNLPKSVNDANAFENDLQLIDLTLFMAPVELVAYTEESGSAATASPPHCCFNMLEMQNSLIYIAESRSFVTISVTKRHLLVHIDGSFAHLTGNLTNLASAPADQQQPQLDFFALSTFVAQLIQKVLLIKAAYPAAALAVPLVPVVFTFLLKSTRVSLIASENLTCAMSVNGADVLFQGEIAADMSQTFYASANRLSVESLSGALAKDGARQNQYSCILKEQVAFSERMILRFHKAMGPGKESVLPALGLEFPGLDLDLNLRRFFVCFTAYLPILKMTKIINARDGGPTGIDLEIEIKMLNLKADFASGTKLEVSLKELSAKLSGNQRGSGSITSVTLNTPDKSDTWHKVLFINAITLDFIKQPLLDAKNGDKIIISIIGKQADATIPFAFEFSDLFEDMINFQKAVKQLIFERMGLVSMAKLTVGKTLFKESEMPEYRIQIDKVAFRILDDLFESKLARNYREGFEEQFGRLAREKAFQKRAVPMRDQDWDGLKSSIEDAFWAIQEYNSKSWIRRISRTAHVAYPALLSATITNLSVVVTPPTLPGSSIEESIHFIDPQTPVAIVYDDLIARDVLATLNDFVLQLRDYPVPLVQISGDKKGSLSIPTWKTQGLLIIADIFAGSESKRVVNLGLEPVNVAAISVTRNLCPVKIYAESKTDINVSTSNPLFVAWGMCVEPPLADMIRVLDTFTKATVDPSPPVGWWDKMRHMVHLGKTVFNIGPGDFKLRILGSMTPYYDARFHYGTEGVDIAFGSGTKIEFCNEIPEENIVIECGKLTFSIPSSVHEEGRISGVHRTEVVDDVFAQLCGGVRLAVGIRFTTLDENENEIDPWKNHSEVLLKLPEFAVGENNVILDSYHGFRSKLIHVVYDIQSPHSKFNSSEPSSNFLSFTNDSYYRFCELIPVYQSPLAIIPIRRGPLFENNIDPTLEKPKLGRSIKTNHLKGSMHPLILSFLCEFEDATGGVGLRLGAKRMDIDMVFEQKKVIIKKEGFSETSCVSKWLLQTAKVEFSEVEGRTISFASEKSGAENKYKSAGSDHVLDHKEWFLDIDYNFVSTHGAFDMVPFVWSPKVKYFKRDQESEFEMEHKLHSETEVHRDQIALYHVRLHEIEAAIAHYVIVQKAFGDRKLITNDDTFLQASCCYARKNASQALIDKLTVLFEKKQAIERHIRNSVRHVNDFSKQPSKSRDHLSKNDAIFDHHYVIHNINFLWKKEVRNICLRFFALIYRESALYYCLSNAALKTAKELLNASITENTKKKSRQTFDPESGMMRDFDSKASNDLLEMLLNDLDNLYVSCDGEEEIFSKAKQAPSDSKSTSADMLTYVPSRDAHSLDYVAPNMCVNSNYIIQLVNPQVNFESAPKAKPAALHSVVMVAETMQFRSISILESTAMDTLASLGNLDEIQRRNEDLVKTRTILDVQNAQFFTCSHEDAKNETEKNPFIVNHGAAHEPENKRKGKHHFWPVWVPVESVTWTDFEVEQSLQRVVGRTSASFYRDKPNPLYVRRTSSTTKNDFTDTYTVDFPDFKIEANSKQFFIVLDIVTNLLMYHDPTSGERSKKLRKMMLALDQMPNLAIVFDSVLILQERIRQGSKLLKFGRKMQDRNHPSHMKAHSYLSSRQTNDVRKNLLQYQEEMYVIMEALKALSILEQKKNSLEVALQLNIYAKNLVWTMIQDVKPFDDKVQPLAQWKLTGTRFLWIQNEDQSSVNTLEIDKVYLENLLPNGFFKNMIGPHGDIRGVDFSRNKMVRVYWKDMAPVAGIKVIEHFEVNLFPLLLQISRETGRAAEMYFFPKTKATADDDAEVGETVTEKRINVAAAVTSRRRKEKVIESSEPYDEFKEMQQRAAENRSFVYIKVPTLQLCLSYKGLKDKNIEDLNMFTFLLPTMEYRNKTWGWQDVFDALKKDAIKAVLHNSGNLVREKLFTKNSKMVENELHHDPEANARQESTEKEVPHEETRRGRLFGLIGGGSSAKKKDANH</sequence>
<dbReference type="OrthoDB" id="1562405at2759"/>
<evidence type="ECO:0000313" key="5">
    <source>
        <dbReference type="EMBL" id="TPX64356.1"/>
    </source>
</evidence>
<dbReference type="Pfam" id="PF10344">
    <property type="entry name" value="Hobbit"/>
    <property type="match status" value="1"/>
</dbReference>
<keyword evidence="6" id="KW-1185">Reference proteome</keyword>
<dbReference type="STRING" id="246404.A0A507EM21"/>
<gene>
    <name evidence="5" type="ORF">CcCBS67573_g08435</name>
</gene>
<accession>A0A507EM21</accession>
<comment type="caution">
    <text evidence="5">The sequence shown here is derived from an EMBL/GenBank/DDBJ whole genome shotgun (WGS) entry which is preliminary data.</text>
</comment>
<dbReference type="SMART" id="SM01214">
    <property type="entry name" value="Fmp27_GFWDK"/>
    <property type="match status" value="1"/>
</dbReference>
<keyword evidence="2" id="KW-0472">Membrane</keyword>